<reference evidence="2" key="1">
    <citation type="journal article" date="2011" name="PLoS Genet.">
        <title>Genomic analysis of the necrotrophic fungal pathogens Sclerotinia sclerotiorum and Botrytis cinerea.</title>
        <authorList>
            <person name="Amselem J."/>
            <person name="Cuomo C.A."/>
            <person name="van Kan J.A."/>
            <person name="Viaud M."/>
            <person name="Benito E.P."/>
            <person name="Couloux A."/>
            <person name="Coutinho P.M."/>
            <person name="de Vries R.P."/>
            <person name="Dyer P.S."/>
            <person name="Fillinger S."/>
            <person name="Fournier E."/>
            <person name="Gout L."/>
            <person name="Hahn M."/>
            <person name="Kohn L."/>
            <person name="Lapalu N."/>
            <person name="Plummer K.M."/>
            <person name="Pradier J.M."/>
            <person name="Quevillon E."/>
            <person name="Sharon A."/>
            <person name="Simon A."/>
            <person name="ten Have A."/>
            <person name="Tudzynski B."/>
            <person name="Tudzynski P."/>
            <person name="Wincker P."/>
            <person name="Andrew M."/>
            <person name="Anthouard V."/>
            <person name="Beever R.E."/>
            <person name="Beffa R."/>
            <person name="Benoit I."/>
            <person name="Bouzid O."/>
            <person name="Brault B."/>
            <person name="Chen Z."/>
            <person name="Choquer M."/>
            <person name="Collemare J."/>
            <person name="Cotton P."/>
            <person name="Danchin E.G."/>
            <person name="Da Silva C."/>
            <person name="Gautier A."/>
            <person name="Giraud C."/>
            <person name="Giraud T."/>
            <person name="Gonzalez C."/>
            <person name="Grossetete S."/>
            <person name="Guldener U."/>
            <person name="Henrissat B."/>
            <person name="Howlett B.J."/>
            <person name="Kodira C."/>
            <person name="Kretschmer M."/>
            <person name="Lappartient A."/>
            <person name="Leroch M."/>
            <person name="Levis C."/>
            <person name="Mauceli E."/>
            <person name="Neuveglise C."/>
            <person name="Oeser B."/>
            <person name="Pearson M."/>
            <person name="Poulain J."/>
            <person name="Poussereau N."/>
            <person name="Quesneville H."/>
            <person name="Rascle C."/>
            <person name="Schumacher J."/>
            <person name="Segurens B."/>
            <person name="Sexton A."/>
            <person name="Silva E."/>
            <person name="Sirven C."/>
            <person name="Soanes D.M."/>
            <person name="Talbot N.J."/>
            <person name="Templeton M."/>
            <person name="Yandava C."/>
            <person name="Yarden O."/>
            <person name="Zeng Q."/>
            <person name="Rollins J.A."/>
            <person name="Lebrun M.H."/>
            <person name="Dickman M."/>
        </authorList>
    </citation>
    <scope>NUCLEOTIDE SEQUENCE [LARGE SCALE GENOMIC DNA]</scope>
    <source>
        <strain evidence="2">ATCC 18683 / 1980 / Ss-1</strain>
    </source>
</reference>
<dbReference type="GeneID" id="5481654"/>
<dbReference type="HOGENOM" id="CLU_2832730_0_0_1"/>
<protein>
    <submittedName>
        <fullName evidence="1">Uncharacterized protein</fullName>
    </submittedName>
</protein>
<sequence length="66" mass="7446">MRSERAGAKANPLELQSLEIENQESKLGGSNAKDVYIENHSPTVAMIMRLPMIFIDFDHCTAHFEL</sequence>
<evidence type="ECO:0000313" key="2">
    <source>
        <dbReference type="Proteomes" id="UP000001312"/>
    </source>
</evidence>
<dbReference type="AlphaFoldDB" id="A7F791"/>
<dbReference type="KEGG" id="ssl:SS1G_13471"/>
<keyword evidence="2" id="KW-1185">Reference proteome</keyword>
<accession>A7F791</accession>
<dbReference type="InParanoid" id="A7F791"/>
<proteinExistence type="predicted"/>
<dbReference type="Proteomes" id="UP000001312">
    <property type="component" value="Unassembled WGS sequence"/>
</dbReference>
<evidence type="ECO:0000313" key="1">
    <source>
        <dbReference type="EMBL" id="EDN98612.1"/>
    </source>
</evidence>
<name>A7F791_SCLS1</name>
<gene>
    <name evidence="1" type="ORF">SS1G_13471</name>
</gene>
<dbReference type="EMBL" id="CH476645">
    <property type="protein sequence ID" value="EDN98612.1"/>
    <property type="molecule type" value="Genomic_DNA"/>
</dbReference>
<dbReference type="RefSeq" id="XP_001585587.1">
    <property type="nucleotide sequence ID" value="XM_001585537.1"/>
</dbReference>
<organism evidence="1 2">
    <name type="scientific">Sclerotinia sclerotiorum (strain ATCC 18683 / 1980 / Ss-1)</name>
    <name type="common">White mold</name>
    <name type="synonym">Whetzelinia sclerotiorum</name>
    <dbReference type="NCBI Taxonomy" id="665079"/>
    <lineage>
        <taxon>Eukaryota</taxon>
        <taxon>Fungi</taxon>
        <taxon>Dikarya</taxon>
        <taxon>Ascomycota</taxon>
        <taxon>Pezizomycotina</taxon>
        <taxon>Leotiomycetes</taxon>
        <taxon>Helotiales</taxon>
        <taxon>Sclerotiniaceae</taxon>
        <taxon>Sclerotinia</taxon>
    </lineage>
</organism>